<gene>
    <name evidence="1" type="ORF">OKA104_LOCUS47640</name>
</gene>
<reference evidence="1" key="1">
    <citation type="submission" date="2021-02" db="EMBL/GenBank/DDBJ databases">
        <authorList>
            <person name="Nowell W R."/>
        </authorList>
    </citation>
    <scope>NUCLEOTIDE SEQUENCE</scope>
</reference>
<dbReference type="AlphaFoldDB" id="A0A820JJI3"/>
<name>A0A820JJI3_9BILA</name>
<accession>A0A820JJI3</accession>
<feature type="non-terminal residue" evidence="1">
    <location>
        <position position="42"/>
    </location>
</feature>
<organism evidence="1 2">
    <name type="scientific">Adineta steineri</name>
    <dbReference type="NCBI Taxonomy" id="433720"/>
    <lineage>
        <taxon>Eukaryota</taxon>
        <taxon>Metazoa</taxon>
        <taxon>Spiralia</taxon>
        <taxon>Gnathifera</taxon>
        <taxon>Rotifera</taxon>
        <taxon>Eurotatoria</taxon>
        <taxon>Bdelloidea</taxon>
        <taxon>Adinetida</taxon>
        <taxon>Adinetidae</taxon>
        <taxon>Adineta</taxon>
    </lineage>
</organism>
<comment type="caution">
    <text evidence="1">The sequence shown here is derived from an EMBL/GenBank/DDBJ whole genome shotgun (WGS) entry which is preliminary data.</text>
</comment>
<evidence type="ECO:0000313" key="1">
    <source>
        <dbReference type="EMBL" id="CAF4328513.1"/>
    </source>
</evidence>
<dbReference type="Proteomes" id="UP000663881">
    <property type="component" value="Unassembled WGS sequence"/>
</dbReference>
<protein>
    <submittedName>
        <fullName evidence="1">Uncharacterized protein</fullName>
    </submittedName>
</protein>
<evidence type="ECO:0000313" key="2">
    <source>
        <dbReference type="Proteomes" id="UP000663881"/>
    </source>
</evidence>
<proteinExistence type="predicted"/>
<dbReference type="EMBL" id="CAJOAY010019233">
    <property type="protein sequence ID" value="CAF4328513.1"/>
    <property type="molecule type" value="Genomic_DNA"/>
</dbReference>
<sequence>MVATSIFDNGPEIEFPSEIMCSQFHPTIPNLFLAGAISGHLH</sequence>